<dbReference type="EC" id="6.3.5.13" evidence="2"/>
<feature type="binding site" evidence="2">
    <location>
        <position position="209"/>
    </location>
    <ligand>
        <name>Zn(2+)</name>
        <dbReference type="ChEBI" id="CHEBI:29105"/>
    </ligand>
</feature>
<comment type="caution">
    <text evidence="5">The sequence shown here is derived from an EMBL/GenBank/DDBJ whole genome shotgun (WGS) entry which is preliminary data.</text>
</comment>
<dbReference type="InterPro" id="IPR036565">
    <property type="entry name" value="Mur-like_cat_sf"/>
</dbReference>
<keyword evidence="2" id="KW-0961">Cell wall biogenesis/degradation</keyword>
<accession>A0A0P9CRK5</accession>
<evidence type="ECO:0000313" key="6">
    <source>
        <dbReference type="Proteomes" id="UP000050482"/>
    </source>
</evidence>
<sequence length="461" mass="50132">MTSLVLPAIWLGKLLSILLRLAGRNATSLPGKMALRLSPKLLSVLGAKLDRCVVVTGTNGKTTTSSLLAGILNADEPIIHNREGANLPQGLTTAVLQHTTWFGTLRRKTALFEIDEATLPLVTRHLPVKVLVVTNVFRDQLDRYGELDTTVTKLLEGIRQTDAVLVVNGDDPLAKHIALHSGLRYRTYGLSTHHAEITHHDQMRDGAFCMQCGHELTYSGFFYGQLGLYHCPECGFSRTTPDFAGTYNGHTIAIDEDELPQVEFVLPSRGLYNVYNTLAAISAARLCGMNANGIAVGLAAYEAPLGRMQGFQTTPPSTLNLIKNPTGCDTVLQAILSEPGQKAVCIAINDLAADGKDVSWLWDAGFEQLTQSPDIRVCITTGLRAEDMALRLKYAGYPTDKILTAADLDAGLQLAFEQAESLGELDLYVLSTYTALYPTAAWLEKKVTLDAKTPLYRTSVS</sequence>
<name>A0A0P9CRK5_9BACL</name>
<dbReference type="PATRIC" id="fig|471514.4.peg.3985"/>
<evidence type="ECO:0000256" key="2">
    <source>
        <dbReference type="HAMAP-Rule" id="MF_02214"/>
    </source>
</evidence>
<keyword evidence="2" id="KW-0862">Zinc</keyword>
<dbReference type="PANTHER" id="PTHR23135">
    <property type="entry name" value="MUR LIGASE FAMILY MEMBER"/>
    <property type="match status" value="1"/>
</dbReference>
<evidence type="ECO:0000313" key="5">
    <source>
        <dbReference type="EMBL" id="KPV42099.1"/>
    </source>
</evidence>
<keyword evidence="2" id="KW-0436">Ligase</keyword>
<dbReference type="SUPFAM" id="SSF53623">
    <property type="entry name" value="MurD-like peptide ligases, catalytic domain"/>
    <property type="match status" value="1"/>
</dbReference>
<keyword evidence="6" id="KW-1185">Reference proteome</keyword>
<comment type="pathway">
    <text evidence="1 2">Cell wall biogenesis; peptidoglycan biosynthesis.</text>
</comment>
<comment type="subunit">
    <text evidence="2">Forms a heterodimer with GatD.</text>
</comment>
<organism evidence="5 6">
    <name type="scientific">Alicyclobacillus ferrooxydans</name>
    <dbReference type="NCBI Taxonomy" id="471514"/>
    <lineage>
        <taxon>Bacteria</taxon>
        <taxon>Bacillati</taxon>
        <taxon>Bacillota</taxon>
        <taxon>Bacilli</taxon>
        <taxon>Bacillales</taxon>
        <taxon>Alicyclobacillaceae</taxon>
        <taxon>Alicyclobacillus</taxon>
    </lineage>
</organism>
<dbReference type="STRING" id="471514.AN477_19405"/>
<dbReference type="GO" id="GO:0140282">
    <property type="term" value="F:carbon-nitrogen ligase activity on lipid II"/>
    <property type="evidence" value="ECO:0007669"/>
    <property type="project" value="UniProtKB-UniRule"/>
</dbReference>
<dbReference type="Proteomes" id="UP000050482">
    <property type="component" value="Unassembled WGS sequence"/>
</dbReference>
<dbReference type="GO" id="GO:0005524">
    <property type="term" value="F:ATP binding"/>
    <property type="evidence" value="ECO:0007669"/>
    <property type="project" value="UniProtKB-UniRule"/>
</dbReference>
<dbReference type="GO" id="GO:0071555">
    <property type="term" value="P:cell wall organization"/>
    <property type="evidence" value="ECO:0007669"/>
    <property type="project" value="UniProtKB-KW"/>
</dbReference>
<keyword evidence="2" id="KW-0573">Peptidoglycan synthesis</keyword>
<dbReference type="AlphaFoldDB" id="A0A0P9CRK5"/>
<feature type="domain" description="Lipid II isoglutaminyl synthase (glutamine-hydrolyzing) subunit MurT C-terminal" evidence="4">
    <location>
        <begin position="321"/>
        <end position="436"/>
    </location>
</feature>
<feature type="binding site" evidence="2">
    <location>
        <position position="234"/>
    </location>
    <ligand>
        <name>Zn(2+)</name>
        <dbReference type="ChEBI" id="CHEBI:29105"/>
    </ligand>
</feature>
<dbReference type="GO" id="GO:0008360">
    <property type="term" value="P:regulation of cell shape"/>
    <property type="evidence" value="ECO:0007669"/>
    <property type="project" value="UniProtKB-KW"/>
</dbReference>
<protein>
    <recommendedName>
        <fullName evidence="2">Lipid II isoglutaminyl synthase (glutamine-hydrolyzing) subunit MurT</fullName>
        <ecNumber evidence="2">6.3.5.13</ecNumber>
    </recommendedName>
</protein>
<keyword evidence="2" id="KW-0133">Cell shape</keyword>
<dbReference type="Pfam" id="PF08245">
    <property type="entry name" value="Mur_ligase_M"/>
    <property type="match status" value="1"/>
</dbReference>
<dbReference type="InterPro" id="IPR043703">
    <property type="entry name" value="Lipid_II_synth_MurT"/>
</dbReference>
<comment type="catalytic activity">
    <reaction evidence="2">
        <text>beta-D-GlcNAc-(1-&gt;4)-Mur2Ac(oyl-L-Ala-gamma-D-O-P-Glu-L-Lys-D-Ala-D-Ala)-di-trans,octa-cis-undecaprenyl diphosphate + NH4(+) = beta-D-GlcNAc-(1-&gt;4)-Mur2Ac(oyl-L-Ala-D-isoglutaminyl-L-Lys-D-Ala-D-Ala)-di-trans,octa-cis-undecaprenyl diphosphate + phosphate + H(+)</text>
        <dbReference type="Rhea" id="RHEA:57932"/>
        <dbReference type="ChEBI" id="CHEBI:15378"/>
        <dbReference type="ChEBI" id="CHEBI:28938"/>
        <dbReference type="ChEBI" id="CHEBI:43474"/>
        <dbReference type="ChEBI" id="CHEBI:62233"/>
        <dbReference type="ChEBI" id="CHEBI:143132"/>
    </reaction>
</comment>
<keyword evidence="2" id="KW-0547">Nucleotide-binding</keyword>
<dbReference type="InterPro" id="IPR013221">
    <property type="entry name" value="Mur_ligase_cen"/>
</dbReference>
<reference evidence="5 6" key="1">
    <citation type="submission" date="2015-09" db="EMBL/GenBank/DDBJ databases">
        <title>Draft genome sequence of Alicyclobacillus ferrooxydans DSM 22381.</title>
        <authorList>
            <person name="Hemp J."/>
        </authorList>
    </citation>
    <scope>NUCLEOTIDE SEQUENCE [LARGE SCALE GENOMIC DNA]</scope>
    <source>
        <strain evidence="5 6">TC-34</strain>
    </source>
</reference>
<feature type="domain" description="Mur ligase central" evidence="3">
    <location>
        <begin position="55"/>
        <end position="200"/>
    </location>
</feature>
<evidence type="ECO:0000259" key="4">
    <source>
        <dbReference type="Pfam" id="PF08353"/>
    </source>
</evidence>
<dbReference type="InterPro" id="IPR013564">
    <property type="entry name" value="MurT_C"/>
</dbReference>
<dbReference type="GO" id="GO:0008270">
    <property type="term" value="F:zinc ion binding"/>
    <property type="evidence" value="ECO:0007669"/>
    <property type="project" value="UniProtKB-UniRule"/>
</dbReference>
<dbReference type="Gene3D" id="3.40.1190.10">
    <property type="entry name" value="Mur-like, catalytic domain"/>
    <property type="match status" value="1"/>
</dbReference>
<feature type="active site" evidence="2">
    <location>
        <position position="357"/>
    </location>
</feature>
<keyword evidence="2" id="KW-0067">ATP-binding</keyword>
<dbReference type="PANTHER" id="PTHR23135:SF7">
    <property type="entry name" value="LIPID II ISOGLUTAMINYL SYNTHASE (GLUTAMINE-HYDROLYZING) SUBUNIT MURT"/>
    <property type="match status" value="1"/>
</dbReference>
<comment type="similarity">
    <text evidence="2">Belongs to the MurCDEF family. MurT subfamily.</text>
</comment>
<comment type="function">
    <text evidence="2">The lipid II isoglutaminyl synthase complex catalyzes the formation of alpha-D-isoglutamine in the cell wall lipid II stem peptide. The MurT subunit catalyzes the ATP-dependent amidation of D-glutamate residue of lipid II, converting it to an isoglutamine residue.</text>
</comment>
<comment type="catalytic activity">
    <reaction evidence="2">
        <text>beta-D-GlcNAc-(1-&gt;4)-Mur2Ac(oyl-L-Ala-gamma-D-Glu-L-Lys-D-Ala-D-Ala)-di-trans,octa-cis-undecaprenyl diphosphate + L-glutamine + ATP + H2O = beta-D-GlcNAc-(1-&gt;4)-Mur2Ac(oyl-L-Ala-D-isoglutaminyl-L-Lys-D-Ala-D-Ala)-di-trans,octa-cis-undecaprenyl diphosphate + L-glutamate + ADP + phosphate + H(+)</text>
        <dbReference type="Rhea" id="RHEA:57928"/>
        <dbReference type="ChEBI" id="CHEBI:15377"/>
        <dbReference type="ChEBI" id="CHEBI:15378"/>
        <dbReference type="ChEBI" id="CHEBI:29985"/>
        <dbReference type="ChEBI" id="CHEBI:30616"/>
        <dbReference type="ChEBI" id="CHEBI:43474"/>
        <dbReference type="ChEBI" id="CHEBI:58359"/>
        <dbReference type="ChEBI" id="CHEBI:60033"/>
        <dbReference type="ChEBI" id="CHEBI:62233"/>
        <dbReference type="ChEBI" id="CHEBI:456216"/>
        <dbReference type="EC" id="6.3.5.13"/>
    </reaction>
</comment>
<dbReference type="GO" id="GO:0016881">
    <property type="term" value="F:acid-amino acid ligase activity"/>
    <property type="evidence" value="ECO:0007669"/>
    <property type="project" value="InterPro"/>
</dbReference>
<dbReference type="EMBL" id="LJCO01000083">
    <property type="protein sequence ID" value="KPV42099.1"/>
    <property type="molecule type" value="Genomic_DNA"/>
</dbReference>
<evidence type="ECO:0000256" key="1">
    <source>
        <dbReference type="ARBA" id="ARBA00004752"/>
    </source>
</evidence>
<proteinExistence type="inferred from homology"/>
<feature type="binding site" evidence="2">
    <location>
        <position position="231"/>
    </location>
    <ligand>
        <name>Zn(2+)</name>
        <dbReference type="ChEBI" id="CHEBI:29105"/>
    </ligand>
</feature>
<evidence type="ECO:0000259" key="3">
    <source>
        <dbReference type="Pfam" id="PF08245"/>
    </source>
</evidence>
<dbReference type="HAMAP" id="MF_02214">
    <property type="entry name" value="Lipid_II_synth_MurT"/>
    <property type="match status" value="1"/>
</dbReference>
<dbReference type="Pfam" id="PF08353">
    <property type="entry name" value="MurT_C"/>
    <property type="match status" value="1"/>
</dbReference>
<gene>
    <name evidence="2" type="primary">murT</name>
    <name evidence="5" type="ORF">AN477_19405</name>
</gene>
<keyword evidence="2" id="KW-0479">Metal-binding</keyword>
<dbReference type="UniPathway" id="UPA00219"/>
<feature type="binding site" evidence="2">
    <location>
        <position position="212"/>
    </location>
    <ligand>
        <name>Zn(2+)</name>
        <dbReference type="ChEBI" id="CHEBI:29105"/>
    </ligand>
</feature>
<comment type="catalytic activity">
    <reaction evidence="2">
        <text>beta-D-GlcNAc-(1-&gt;4)-Mur2Ac(oyl-L-Ala-gamma-D-Glu-L-Lys-D-Ala-D-Ala)-di-trans,octa-cis-undecaprenyl diphosphate + ATP = beta-D-GlcNAc-(1-&gt;4)-Mur2Ac(oyl-L-Ala-gamma-D-O-P-Glu-L-Lys-D-Ala-D-Ala)-di-trans,octa-cis-undecaprenyl diphosphate + ADP</text>
        <dbReference type="Rhea" id="RHEA:59488"/>
        <dbReference type="ChEBI" id="CHEBI:30616"/>
        <dbReference type="ChEBI" id="CHEBI:60033"/>
        <dbReference type="ChEBI" id="CHEBI:143132"/>
        <dbReference type="ChEBI" id="CHEBI:456216"/>
    </reaction>
</comment>
<dbReference type="GO" id="GO:0009252">
    <property type="term" value="P:peptidoglycan biosynthetic process"/>
    <property type="evidence" value="ECO:0007669"/>
    <property type="project" value="UniProtKB-UniRule"/>
</dbReference>